<dbReference type="OrthoDB" id="273698at2759"/>
<feature type="coiled-coil region" evidence="1">
    <location>
        <begin position="138"/>
        <end position="169"/>
    </location>
</feature>
<evidence type="ECO:0000313" key="3">
    <source>
        <dbReference type="EMBL" id="ESS67048.1"/>
    </source>
</evidence>
<proteinExistence type="predicted"/>
<gene>
    <name evidence="3" type="ORF">TCDM_04272</name>
</gene>
<dbReference type="VEuPathDB" id="TriTrypDB:TCDM_04272"/>
<sequence length="439" mass="47387">MVDQIARDDAARSIEAVQELEEDWGKRWQSLEERLRIIGRASVSKGSLQASAAASSIDRKAREDASMSLMRIQQLEREISGFRRLLQRQETPITSEEVARPDARGNSGVVFPVPPKVQRPATFLLTGKGPDGAVGSTDVEYQKRMQDLEQELEQRMKEVNRALATLRSTQSGFPVGNSPGATDAFGGKDPQISNQVVFNSRDTDSLELLEPSVSFSRFPASQTAVLVMKSREAAGVGSPIRIVEPMREDAIVLRSPQLEGFGTPLVKREMLGAETPSQGMVRNEEEQLRQMRATNGGGTESWQGVYSSGPHLAPHGDGNLPVTDAAGGAAVSTAANATLNSVPMTLANADLRSHPSNSRLPVGAVGRASPMDRTGELDQLRSHSTVLHKVSVSPRGKMGERFLVEQNALGHITPCVVYNCAWCAAQKQGISAQTARSAQ</sequence>
<dbReference type="EMBL" id="AYLP01000036">
    <property type="protein sequence ID" value="ESS67048.1"/>
    <property type="molecule type" value="Genomic_DNA"/>
</dbReference>
<evidence type="ECO:0000256" key="1">
    <source>
        <dbReference type="SAM" id="Coils"/>
    </source>
</evidence>
<dbReference type="Proteomes" id="UP000017861">
    <property type="component" value="Unassembled WGS sequence"/>
</dbReference>
<dbReference type="AlphaFoldDB" id="V5BR88"/>
<organism evidence="3 4">
    <name type="scientific">Trypanosoma cruzi Dm28c</name>
    <dbReference type="NCBI Taxonomy" id="1416333"/>
    <lineage>
        <taxon>Eukaryota</taxon>
        <taxon>Discoba</taxon>
        <taxon>Euglenozoa</taxon>
        <taxon>Kinetoplastea</taxon>
        <taxon>Metakinetoplastina</taxon>
        <taxon>Trypanosomatida</taxon>
        <taxon>Trypanosomatidae</taxon>
        <taxon>Trypanosoma</taxon>
        <taxon>Schizotrypanum</taxon>
    </lineage>
</organism>
<name>V5BR88_TRYCR</name>
<protein>
    <submittedName>
        <fullName evidence="3">Uncharacterized protein</fullName>
    </submittedName>
</protein>
<keyword evidence="1" id="KW-0175">Coiled coil</keyword>
<feature type="region of interest" description="Disordered" evidence="2">
    <location>
        <begin position="170"/>
        <end position="189"/>
    </location>
</feature>
<evidence type="ECO:0000313" key="4">
    <source>
        <dbReference type="Proteomes" id="UP000017861"/>
    </source>
</evidence>
<comment type="caution">
    <text evidence="3">The sequence shown here is derived from an EMBL/GenBank/DDBJ whole genome shotgun (WGS) entry which is preliminary data.</text>
</comment>
<accession>V5BR88</accession>
<evidence type="ECO:0000256" key="2">
    <source>
        <dbReference type="SAM" id="MobiDB-lite"/>
    </source>
</evidence>
<reference evidence="3 4" key="1">
    <citation type="journal article" date="2014" name="Genome Announc.">
        <title>Trypanosoma cruzi Clone Dm28c Draft Genome Sequence.</title>
        <authorList>
            <person name="Grisard E.C."/>
            <person name="Teixeira S.M."/>
            <person name="de Almeida L.G."/>
            <person name="Stoco P.H."/>
            <person name="Gerber A.L."/>
            <person name="Talavera-Lopez C."/>
            <person name="Lima O.C."/>
            <person name="Andersson B."/>
            <person name="de Vasconcelos A.T."/>
        </authorList>
    </citation>
    <scope>NUCLEOTIDE SEQUENCE [LARGE SCALE GENOMIC DNA]</scope>
    <source>
        <strain evidence="3 4">Dm28c</strain>
    </source>
</reference>